<reference evidence="3 4" key="1">
    <citation type="submission" date="2019-06" db="EMBL/GenBank/DDBJ databases">
        <title>A chromosome-scale genome assembly of the striped catfish, Pangasianodon hypophthalmus.</title>
        <authorList>
            <person name="Wen M."/>
            <person name="Zahm M."/>
            <person name="Roques C."/>
            <person name="Cabau C."/>
            <person name="Klopp C."/>
            <person name="Donnadieu C."/>
            <person name="Jouanno E."/>
            <person name="Avarre J.-C."/>
            <person name="Campet M."/>
            <person name="Ha T.T.T."/>
            <person name="Dugue R."/>
            <person name="Lampietro C."/>
            <person name="Louis A."/>
            <person name="Herpin A."/>
            <person name="Echchiki A."/>
            <person name="Berthelot C."/>
            <person name="Parey E."/>
            <person name="Roest-Crollius H."/>
            <person name="Braasch I."/>
            <person name="Postlethwait J."/>
            <person name="Bobe J."/>
            <person name="Montfort J."/>
            <person name="Bouchez O."/>
            <person name="Begum T."/>
            <person name="Schartl M."/>
            <person name="Guiguen Y."/>
        </authorList>
    </citation>
    <scope>NUCLEOTIDE SEQUENCE [LARGE SCALE GENOMIC DNA]</scope>
    <source>
        <strain evidence="3 4">Indonesia</strain>
        <tissue evidence="3">Blood</tissue>
    </source>
</reference>
<name>A0A5N5JTJ8_PANHP</name>
<evidence type="ECO:0000256" key="1">
    <source>
        <dbReference type="SAM" id="Coils"/>
    </source>
</evidence>
<organism evidence="3 4">
    <name type="scientific">Pangasianodon hypophthalmus</name>
    <name type="common">Striped catfish</name>
    <name type="synonym">Helicophagus hypophthalmus</name>
    <dbReference type="NCBI Taxonomy" id="310915"/>
    <lineage>
        <taxon>Eukaryota</taxon>
        <taxon>Metazoa</taxon>
        <taxon>Chordata</taxon>
        <taxon>Craniata</taxon>
        <taxon>Vertebrata</taxon>
        <taxon>Euteleostomi</taxon>
        <taxon>Actinopterygii</taxon>
        <taxon>Neopterygii</taxon>
        <taxon>Teleostei</taxon>
        <taxon>Ostariophysi</taxon>
        <taxon>Siluriformes</taxon>
        <taxon>Pangasiidae</taxon>
        <taxon>Pangasianodon</taxon>
    </lineage>
</organism>
<feature type="region of interest" description="Disordered" evidence="2">
    <location>
        <begin position="368"/>
        <end position="467"/>
    </location>
</feature>
<feature type="compositionally biased region" description="Basic and acidic residues" evidence="2">
    <location>
        <begin position="386"/>
        <end position="464"/>
    </location>
</feature>
<feature type="coiled-coil region" evidence="1">
    <location>
        <begin position="197"/>
        <end position="312"/>
    </location>
</feature>
<evidence type="ECO:0008006" key="5">
    <source>
        <dbReference type="Google" id="ProtNLM"/>
    </source>
</evidence>
<dbReference type="AlphaFoldDB" id="A0A5N5JTJ8"/>
<accession>A0A5N5JTJ8</accession>
<protein>
    <recommendedName>
        <fullName evidence="5">AIG1-type G domain-containing protein</fullName>
    </recommendedName>
</protein>
<proteinExistence type="predicted"/>
<sequence length="555" mass="63573">MASGSSNSFSWWWPQKGSSVSFQGIRSPIESNIKCFVCKSGNTLNSHKYFIDRLKEQIPLQEVLTENACDFILVFCPIVSRAGTDIDAAVKKLQNISETKPAVLVVLHHTFDRECVVPDSSRVVTRKNMIAVDCLFHEDQGLLQCSKNDESLSTTTKYIKSQVKVLHKNVRKQGEGVKSDLDLRIRAKSNEEKDALLEDTNMKLVKMTNEAEESKNIQHERDQQLNQKYAHIQKAKELVELMEKRLVAWQEEIHEQLKGFKNLLEINEKILSEKQAKLVKINENFQNATEQIKEKNKTLEEMDTQLKEMKEETLEQKGTQFKQEKEQEEGASTGVGELPGPKCHLVLDSKSQENKDQQVEDIIDRQIENKNAELKNSENLTQEKGAPSKDTKTEIENMAKEPQERNRAAHEGDEQLKQVKDTQEAHIQVEDTEKNNVEKDEDLNKENEHQKGQDTQHKEKERFANEQLVTNIKSLSEAVLTENNETLKNGTEDRAQLDNTQKPQVKNETVEEQNTQLSGVKDELEKEVNMSSQEEEQEKKEQEQPGDVLARGTDN</sequence>
<evidence type="ECO:0000313" key="4">
    <source>
        <dbReference type="Proteomes" id="UP000327468"/>
    </source>
</evidence>
<keyword evidence="1" id="KW-0175">Coiled coil</keyword>
<feature type="region of interest" description="Disordered" evidence="2">
    <location>
        <begin position="481"/>
        <end position="555"/>
    </location>
</feature>
<keyword evidence="4" id="KW-1185">Reference proteome</keyword>
<feature type="compositionally biased region" description="Polar residues" evidence="2">
    <location>
        <begin position="497"/>
        <end position="518"/>
    </location>
</feature>
<dbReference type="PANTHER" id="PTHR34488:SF1">
    <property type="entry name" value="SI:CH211-245H14.1-RELATED"/>
    <property type="match status" value="1"/>
</dbReference>
<dbReference type="PANTHER" id="PTHR34488">
    <property type="entry name" value="SI:CH211-245H14.1-RELATED"/>
    <property type="match status" value="1"/>
</dbReference>
<dbReference type="Proteomes" id="UP000327468">
    <property type="component" value="Chromosome 27"/>
</dbReference>
<dbReference type="EMBL" id="VFJC01000028">
    <property type="protein sequence ID" value="KAB5522688.1"/>
    <property type="molecule type" value="Genomic_DNA"/>
</dbReference>
<evidence type="ECO:0000256" key="2">
    <source>
        <dbReference type="SAM" id="MobiDB-lite"/>
    </source>
</evidence>
<gene>
    <name evidence="3" type="ORF">PHYPO_G00162350</name>
</gene>
<feature type="region of interest" description="Disordered" evidence="2">
    <location>
        <begin position="313"/>
        <end position="344"/>
    </location>
</feature>
<evidence type="ECO:0000313" key="3">
    <source>
        <dbReference type="EMBL" id="KAB5522688.1"/>
    </source>
</evidence>
<comment type="caution">
    <text evidence="3">The sequence shown here is derived from an EMBL/GenBank/DDBJ whole genome shotgun (WGS) entry which is preliminary data.</text>
</comment>